<gene>
    <name evidence="1" type="ORF">Tci_850664</name>
</gene>
<dbReference type="EMBL" id="BKCJ011066968">
    <property type="protein sequence ID" value="GFC78694.1"/>
    <property type="molecule type" value="Genomic_DNA"/>
</dbReference>
<evidence type="ECO:0000313" key="1">
    <source>
        <dbReference type="EMBL" id="GFC78694.1"/>
    </source>
</evidence>
<organism evidence="1">
    <name type="scientific">Tanacetum cinerariifolium</name>
    <name type="common">Dalmatian daisy</name>
    <name type="synonym">Chrysanthemum cinerariifolium</name>
    <dbReference type="NCBI Taxonomy" id="118510"/>
    <lineage>
        <taxon>Eukaryota</taxon>
        <taxon>Viridiplantae</taxon>
        <taxon>Streptophyta</taxon>
        <taxon>Embryophyta</taxon>
        <taxon>Tracheophyta</taxon>
        <taxon>Spermatophyta</taxon>
        <taxon>Magnoliopsida</taxon>
        <taxon>eudicotyledons</taxon>
        <taxon>Gunneridae</taxon>
        <taxon>Pentapetalae</taxon>
        <taxon>asterids</taxon>
        <taxon>campanulids</taxon>
        <taxon>Asterales</taxon>
        <taxon>Asteraceae</taxon>
        <taxon>Asteroideae</taxon>
        <taxon>Anthemideae</taxon>
        <taxon>Anthemidinae</taxon>
        <taxon>Tanacetum</taxon>
    </lineage>
</organism>
<comment type="caution">
    <text evidence="1">The sequence shown here is derived from an EMBL/GenBank/DDBJ whole genome shotgun (WGS) entry which is preliminary data.</text>
</comment>
<proteinExistence type="predicted"/>
<reference evidence="1" key="1">
    <citation type="journal article" date="2019" name="Sci. Rep.">
        <title>Draft genome of Tanacetum cinerariifolium, the natural source of mosquito coil.</title>
        <authorList>
            <person name="Yamashiro T."/>
            <person name="Shiraishi A."/>
            <person name="Satake H."/>
            <person name="Nakayama K."/>
        </authorList>
    </citation>
    <scope>NUCLEOTIDE SEQUENCE</scope>
</reference>
<dbReference type="AlphaFoldDB" id="A0A699R6E7"/>
<protein>
    <submittedName>
        <fullName evidence="1">Uncharacterized protein</fullName>
    </submittedName>
</protein>
<name>A0A699R6E7_TANCI</name>
<sequence>MTFSNPLFDLNDDFTSSDDESLSDEDVLEDNFKIYSNPFFEFNDEYISNDVNPLFDEVLEYIENKDSYDSNLDEPDLLVTPLSNANKDECFDPGDDVDDIELLHQRDPSTHNMSVASILKGFTNEPPLAENDDLFNLESKENEWKKILYDAPIDDLMIEDKVFHPRIWMEIFSLTYVRLPFEDFHYLSLTYVI</sequence>
<accession>A0A699R6E7</accession>